<protein>
    <submittedName>
        <fullName evidence="1">Uncharacterized protein</fullName>
    </submittedName>
</protein>
<dbReference type="EMBL" id="JAUSUQ010000017">
    <property type="protein sequence ID" value="MDQ0340728.1"/>
    <property type="molecule type" value="Genomic_DNA"/>
</dbReference>
<gene>
    <name evidence="1" type="ORF">J2S00_003554</name>
</gene>
<accession>A0ABU0CX42</accession>
<proteinExistence type="predicted"/>
<name>A0ABU0CX42_9BACI</name>
<evidence type="ECO:0000313" key="1">
    <source>
        <dbReference type="EMBL" id="MDQ0340728.1"/>
    </source>
</evidence>
<organism evidence="1 2">
    <name type="scientific">Caldalkalibacillus uzonensis</name>
    <dbReference type="NCBI Taxonomy" id="353224"/>
    <lineage>
        <taxon>Bacteria</taxon>
        <taxon>Bacillati</taxon>
        <taxon>Bacillota</taxon>
        <taxon>Bacilli</taxon>
        <taxon>Bacillales</taxon>
        <taxon>Bacillaceae</taxon>
        <taxon>Caldalkalibacillus</taxon>
    </lineage>
</organism>
<sequence length="389" mass="44147">MGTRFLLGPLSKTGNEHPRFEQLVQWYRHNVEVRDVRGAERVLLTAIESGATTEALNEMMMTAITDHFYMNTGHTLDFHNKAFEILEHIGDEHRPYVLTSLLPELANAPRSEELHSWQAPVDLVQPLHEVFEKLPDLLHRQPSPAQLSVGNETIVQQLLSDNPLETDNLLLQVLKEGMTPVRLAQIVTLAAAERIARFHVQNDMWDWITVLHTFTHAHAVHEALKRSASPELTRSIFHTAMSIYLDRFLNIPAARRPNGDPHAVDPNQPEALLALLNQQQQTDQAGKWVMNYLAAGGDKAALFNTLGHALLREDAEFHSFQMYEAAVKEYEEWAKEKTAFAHYTQETLILAVTRYLAAHAPTHRETTHTAHIAMRLQRGDNLFKDDSAV</sequence>
<reference evidence="1 2" key="1">
    <citation type="submission" date="2023-07" db="EMBL/GenBank/DDBJ databases">
        <title>Genomic Encyclopedia of Type Strains, Phase IV (KMG-IV): sequencing the most valuable type-strain genomes for metagenomic binning, comparative biology and taxonomic classification.</title>
        <authorList>
            <person name="Goeker M."/>
        </authorList>
    </citation>
    <scope>NUCLEOTIDE SEQUENCE [LARGE SCALE GENOMIC DNA]</scope>
    <source>
        <strain evidence="1 2">DSM 17740</strain>
    </source>
</reference>
<comment type="caution">
    <text evidence="1">The sequence shown here is derived from an EMBL/GenBank/DDBJ whole genome shotgun (WGS) entry which is preliminary data.</text>
</comment>
<keyword evidence="2" id="KW-1185">Reference proteome</keyword>
<evidence type="ECO:0000313" key="2">
    <source>
        <dbReference type="Proteomes" id="UP001232445"/>
    </source>
</evidence>
<dbReference type="Proteomes" id="UP001232445">
    <property type="component" value="Unassembled WGS sequence"/>
</dbReference>